<evidence type="ECO:0000256" key="5">
    <source>
        <dbReference type="ARBA" id="ARBA00012154"/>
    </source>
</evidence>
<dbReference type="Gene3D" id="3.40.50.300">
    <property type="entry name" value="P-loop containing nucleotide triphosphate hydrolases"/>
    <property type="match status" value="1"/>
</dbReference>
<keyword evidence="14" id="KW-1185">Reference proteome</keyword>
<evidence type="ECO:0000313" key="13">
    <source>
        <dbReference type="EMBL" id="GAX83755.1"/>
    </source>
</evidence>
<dbReference type="PRINTS" id="PR01100">
    <property type="entry name" value="SHIKIMTKNASE"/>
</dbReference>
<dbReference type="FunFam" id="3.40.50.300:FF:001033">
    <property type="entry name" value="Shikimate kinase 2, chloroplastic"/>
    <property type="match status" value="1"/>
</dbReference>
<dbReference type="UniPathway" id="UPA00053">
    <property type="reaction ID" value="UER00088"/>
</dbReference>
<evidence type="ECO:0000256" key="3">
    <source>
        <dbReference type="ARBA" id="ARBA00004842"/>
    </source>
</evidence>
<evidence type="ECO:0000256" key="10">
    <source>
        <dbReference type="ARBA" id="ARBA00022840"/>
    </source>
</evidence>
<dbReference type="GO" id="GO:0009423">
    <property type="term" value="P:chorismate biosynthetic process"/>
    <property type="evidence" value="ECO:0007669"/>
    <property type="project" value="UniProtKB-UniPathway"/>
</dbReference>
<gene>
    <name evidence="13" type="ORF">CEUSTIGMA_g11180.t1</name>
</gene>
<sequence>MKSLTLDRSASKPSVRGGRLNFQPAAALIRCANVTPVFKTGHVKKSANVHNARFEKHFRVRCQPAQQTSEDAVLEEDFDLLGTKISELVTDLNEELKGCSIYIVGMMGSGKSTLGKMLANTLKYTSFDSDMMIEMTHEKKAVSTIFKEFGEDYFRDCESQVLKQLAPYKNLVVSTGGGAVCRPMNWSYMQQGIVVWLQGSPELLARRVAKDGLEKRPLLAVESSGDDLYGTALSKITSLLEDRTKYYENADVVVNLESLSQKDTEAGAPTAVVMYRTLLGVKAKIQATKEEREAKRNFTIENADQLKTMRTIQSPAQNE</sequence>
<keyword evidence="8" id="KW-0547">Nucleotide-binding</keyword>
<dbReference type="Pfam" id="PF01202">
    <property type="entry name" value="SKI"/>
    <property type="match status" value="1"/>
</dbReference>
<dbReference type="Proteomes" id="UP000232323">
    <property type="component" value="Unassembled WGS sequence"/>
</dbReference>
<comment type="similarity">
    <text evidence="4">Belongs to the shikimate kinase family.</text>
</comment>
<evidence type="ECO:0000256" key="2">
    <source>
        <dbReference type="ARBA" id="ARBA00004229"/>
    </source>
</evidence>
<comment type="pathway">
    <text evidence="3">Metabolic intermediate biosynthesis; chorismate biosynthesis; chorismate from D-erythrose 4-phosphate and phosphoenolpyruvate: step 5/7.</text>
</comment>
<dbReference type="InterPro" id="IPR023000">
    <property type="entry name" value="Shikimate_kinase_CS"/>
</dbReference>
<evidence type="ECO:0000256" key="7">
    <source>
        <dbReference type="ARBA" id="ARBA00022679"/>
    </source>
</evidence>
<dbReference type="HAMAP" id="MF_00109">
    <property type="entry name" value="Shikimate_kinase"/>
    <property type="match status" value="1"/>
</dbReference>
<dbReference type="AlphaFoldDB" id="A0A250XKX7"/>
<dbReference type="EMBL" id="BEGY01000106">
    <property type="protein sequence ID" value="GAX83755.1"/>
    <property type="molecule type" value="Genomic_DNA"/>
</dbReference>
<evidence type="ECO:0000256" key="12">
    <source>
        <dbReference type="ARBA" id="ARBA00048567"/>
    </source>
</evidence>
<keyword evidence="6" id="KW-0028">Amino-acid biosynthesis</keyword>
<accession>A0A250XKX7</accession>
<comment type="function">
    <text evidence="1">Catalyzes the specific phosphorylation of the 3-hydroxyl group of shikimic acid using ATP as a cosubstrate.</text>
</comment>
<dbReference type="InterPro" id="IPR000623">
    <property type="entry name" value="Shikimate_kinase/TSH1"/>
</dbReference>
<dbReference type="PANTHER" id="PTHR21087:SF16">
    <property type="entry name" value="SHIKIMATE KINASE 1, CHLOROPLASTIC"/>
    <property type="match status" value="1"/>
</dbReference>
<dbReference type="PANTHER" id="PTHR21087">
    <property type="entry name" value="SHIKIMATE KINASE"/>
    <property type="match status" value="1"/>
</dbReference>
<protein>
    <recommendedName>
        <fullName evidence="5">shikimate kinase</fullName>
        <ecNumber evidence="5">2.7.1.71</ecNumber>
    </recommendedName>
</protein>
<comment type="subcellular location">
    <subcellularLocation>
        <location evidence="2">Plastid</location>
        <location evidence="2">Chloroplast</location>
    </subcellularLocation>
</comment>
<keyword evidence="9" id="KW-0418">Kinase</keyword>
<evidence type="ECO:0000256" key="4">
    <source>
        <dbReference type="ARBA" id="ARBA00006997"/>
    </source>
</evidence>
<evidence type="ECO:0000256" key="9">
    <source>
        <dbReference type="ARBA" id="ARBA00022777"/>
    </source>
</evidence>
<dbReference type="GO" id="GO:0009507">
    <property type="term" value="C:chloroplast"/>
    <property type="evidence" value="ECO:0007669"/>
    <property type="project" value="UniProtKB-SubCell"/>
</dbReference>
<keyword evidence="7" id="KW-0808">Transferase</keyword>
<reference evidence="13 14" key="1">
    <citation type="submission" date="2017-08" db="EMBL/GenBank/DDBJ databases">
        <title>Acidophilic green algal genome provides insights into adaptation to an acidic environment.</title>
        <authorList>
            <person name="Hirooka S."/>
            <person name="Hirose Y."/>
            <person name="Kanesaki Y."/>
            <person name="Higuchi S."/>
            <person name="Fujiwara T."/>
            <person name="Onuma R."/>
            <person name="Era A."/>
            <person name="Ohbayashi R."/>
            <person name="Uzuka A."/>
            <person name="Nozaki H."/>
            <person name="Yoshikawa H."/>
            <person name="Miyagishima S.Y."/>
        </authorList>
    </citation>
    <scope>NUCLEOTIDE SEQUENCE [LARGE SCALE GENOMIC DNA]</scope>
    <source>
        <strain evidence="13 14">NIES-2499</strain>
    </source>
</reference>
<evidence type="ECO:0000256" key="6">
    <source>
        <dbReference type="ARBA" id="ARBA00022605"/>
    </source>
</evidence>
<dbReference type="GO" id="GO:0008652">
    <property type="term" value="P:amino acid biosynthetic process"/>
    <property type="evidence" value="ECO:0007669"/>
    <property type="project" value="UniProtKB-KW"/>
</dbReference>
<dbReference type="CDD" id="cd00464">
    <property type="entry name" value="SK"/>
    <property type="match status" value="1"/>
</dbReference>
<dbReference type="PROSITE" id="PS01128">
    <property type="entry name" value="SHIKIMATE_KINASE"/>
    <property type="match status" value="1"/>
</dbReference>
<keyword evidence="11" id="KW-0057">Aromatic amino acid biosynthesis</keyword>
<dbReference type="GO" id="GO:0005829">
    <property type="term" value="C:cytosol"/>
    <property type="evidence" value="ECO:0007669"/>
    <property type="project" value="TreeGrafter"/>
</dbReference>
<comment type="caution">
    <text evidence="13">The sequence shown here is derived from an EMBL/GenBank/DDBJ whole genome shotgun (WGS) entry which is preliminary data.</text>
</comment>
<dbReference type="GO" id="GO:0009073">
    <property type="term" value="P:aromatic amino acid family biosynthetic process"/>
    <property type="evidence" value="ECO:0007669"/>
    <property type="project" value="UniProtKB-KW"/>
</dbReference>
<dbReference type="EC" id="2.7.1.71" evidence="5"/>
<proteinExistence type="inferred from homology"/>
<dbReference type="GO" id="GO:0005524">
    <property type="term" value="F:ATP binding"/>
    <property type="evidence" value="ECO:0007669"/>
    <property type="project" value="UniProtKB-KW"/>
</dbReference>
<evidence type="ECO:0000256" key="8">
    <source>
        <dbReference type="ARBA" id="ARBA00022741"/>
    </source>
</evidence>
<dbReference type="OrthoDB" id="197068at2759"/>
<evidence type="ECO:0000256" key="1">
    <source>
        <dbReference type="ARBA" id="ARBA00002641"/>
    </source>
</evidence>
<dbReference type="SUPFAM" id="SSF52540">
    <property type="entry name" value="P-loop containing nucleoside triphosphate hydrolases"/>
    <property type="match status" value="1"/>
</dbReference>
<organism evidence="13 14">
    <name type="scientific">Chlamydomonas eustigma</name>
    <dbReference type="NCBI Taxonomy" id="1157962"/>
    <lineage>
        <taxon>Eukaryota</taxon>
        <taxon>Viridiplantae</taxon>
        <taxon>Chlorophyta</taxon>
        <taxon>core chlorophytes</taxon>
        <taxon>Chlorophyceae</taxon>
        <taxon>CS clade</taxon>
        <taxon>Chlamydomonadales</taxon>
        <taxon>Chlamydomonadaceae</taxon>
        <taxon>Chlamydomonas</taxon>
    </lineage>
</organism>
<evidence type="ECO:0000313" key="14">
    <source>
        <dbReference type="Proteomes" id="UP000232323"/>
    </source>
</evidence>
<dbReference type="InterPro" id="IPR031322">
    <property type="entry name" value="Shikimate/glucono_kinase"/>
</dbReference>
<dbReference type="GO" id="GO:0004765">
    <property type="term" value="F:shikimate kinase activity"/>
    <property type="evidence" value="ECO:0007669"/>
    <property type="project" value="UniProtKB-EC"/>
</dbReference>
<dbReference type="InterPro" id="IPR027417">
    <property type="entry name" value="P-loop_NTPase"/>
</dbReference>
<evidence type="ECO:0000256" key="11">
    <source>
        <dbReference type="ARBA" id="ARBA00023141"/>
    </source>
</evidence>
<dbReference type="STRING" id="1157962.A0A250XKX7"/>
<name>A0A250XKX7_9CHLO</name>
<keyword evidence="10" id="KW-0067">ATP-binding</keyword>
<comment type="catalytic activity">
    <reaction evidence="12">
        <text>shikimate + ATP = 3-phosphoshikimate + ADP + H(+)</text>
        <dbReference type="Rhea" id="RHEA:13121"/>
        <dbReference type="ChEBI" id="CHEBI:15378"/>
        <dbReference type="ChEBI" id="CHEBI:30616"/>
        <dbReference type="ChEBI" id="CHEBI:36208"/>
        <dbReference type="ChEBI" id="CHEBI:145989"/>
        <dbReference type="ChEBI" id="CHEBI:456216"/>
        <dbReference type="EC" id="2.7.1.71"/>
    </reaction>
</comment>